<dbReference type="InterPro" id="IPR013783">
    <property type="entry name" value="Ig-like_fold"/>
</dbReference>
<dbReference type="EMBL" id="JAZDWU010000011">
    <property type="protein sequence ID" value="KAK9985391.1"/>
    <property type="molecule type" value="Genomic_DNA"/>
</dbReference>
<keyword evidence="1" id="KW-1133">Transmembrane helix</keyword>
<name>A0AAW2BJD8_9ROSI</name>
<reference evidence="2 3" key="1">
    <citation type="submission" date="2024-01" db="EMBL/GenBank/DDBJ databases">
        <title>A telomere-to-telomere, gap-free genome of sweet tea (Lithocarpus litseifolius).</title>
        <authorList>
            <person name="Zhou J."/>
        </authorList>
    </citation>
    <scope>NUCLEOTIDE SEQUENCE [LARGE SCALE GENOMIC DNA]</scope>
    <source>
        <strain evidence="2">Zhou-2022a</strain>
        <tissue evidence="2">Leaf</tissue>
    </source>
</reference>
<feature type="transmembrane region" description="Helical" evidence="1">
    <location>
        <begin position="186"/>
        <end position="209"/>
    </location>
</feature>
<dbReference type="SUPFAM" id="SSF81296">
    <property type="entry name" value="E set domains"/>
    <property type="match status" value="1"/>
</dbReference>
<dbReference type="PANTHER" id="PTHR36791">
    <property type="entry name" value="OS03G0363400 PROTEIN"/>
    <property type="match status" value="1"/>
</dbReference>
<evidence type="ECO:0000313" key="2">
    <source>
        <dbReference type="EMBL" id="KAK9985391.1"/>
    </source>
</evidence>
<gene>
    <name evidence="2" type="ORF">SO802_030342</name>
</gene>
<proteinExistence type="predicted"/>
<keyword evidence="1" id="KW-0812">Transmembrane</keyword>
<dbReference type="Gene3D" id="2.60.40.10">
    <property type="entry name" value="Immunoglobulins"/>
    <property type="match status" value="1"/>
</dbReference>
<protein>
    <submittedName>
        <fullName evidence="2">Uncharacterized protein</fullName>
    </submittedName>
</protein>
<dbReference type="Pfam" id="PF03692">
    <property type="entry name" value="CxxCxxCC"/>
    <property type="match status" value="1"/>
</dbReference>
<dbReference type="InterPro" id="IPR005358">
    <property type="entry name" value="Puta_zinc/iron-chelating_dom"/>
</dbReference>
<evidence type="ECO:0000313" key="3">
    <source>
        <dbReference type="Proteomes" id="UP001459277"/>
    </source>
</evidence>
<dbReference type="InterPro" id="IPR014756">
    <property type="entry name" value="Ig_E-set"/>
</dbReference>
<comment type="caution">
    <text evidence="2">The sequence shown here is derived from an EMBL/GenBank/DDBJ whole genome shotgun (WGS) entry which is preliminary data.</text>
</comment>
<keyword evidence="1" id="KW-0472">Membrane</keyword>
<accession>A0AAW2BJD8</accession>
<dbReference type="AlphaFoldDB" id="A0AAW2BJD8"/>
<dbReference type="PANTHER" id="PTHR36791:SF2">
    <property type="entry name" value="OS03G0363400 PROTEIN"/>
    <property type="match status" value="1"/>
</dbReference>
<evidence type="ECO:0000256" key="1">
    <source>
        <dbReference type="SAM" id="Phobius"/>
    </source>
</evidence>
<keyword evidence="3" id="KW-1185">Reference proteome</keyword>
<dbReference type="Proteomes" id="UP001459277">
    <property type="component" value="Unassembled WGS sequence"/>
</dbReference>
<sequence length="254" mass="28717">MKEKLKLERFEVYRGSPTPFGATAHDSSVNFAIFSTNAVSTTLCLISLSDLHDETPPVLELFIGKVFSINKPEMPHAMALPTCSTVCSVAQANMKAKGKQSPSSVGFGSRRKEPLWRCVEGCGACCKLDKGPSFPTPEEIFTDPRDIELYRSLMGPDGWCINFDKGNRTCSIYNGEHPLGHILQQFLLLTLSLYGFFFLWQIVHIFVVWSQRYSNHCLELRRRNSTKRHAVFVEISSKKFMAPNQRSWITSTIQ</sequence>
<organism evidence="2 3">
    <name type="scientific">Lithocarpus litseifolius</name>
    <dbReference type="NCBI Taxonomy" id="425828"/>
    <lineage>
        <taxon>Eukaryota</taxon>
        <taxon>Viridiplantae</taxon>
        <taxon>Streptophyta</taxon>
        <taxon>Embryophyta</taxon>
        <taxon>Tracheophyta</taxon>
        <taxon>Spermatophyta</taxon>
        <taxon>Magnoliopsida</taxon>
        <taxon>eudicotyledons</taxon>
        <taxon>Gunneridae</taxon>
        <taxon>Pentapetalae</taxon>
        <taxon>rosids</taxon>
        <taxon>fabids</taxon>
        <taxon>Fagales</taxon>
        <taxon>Fagaceae</taxon>
        <taxon>Lithocarpus</taxon>
    </lineage>
</organism>